<evidence type="ECO:0008006" key="3">
    <source>
        <dbReference type="Google" id="ProtNLM"/>
    </source>
</evidence>
<dbReference type="SUPFAM" id="SSF48208">
    <property type="entry name" value="Six-hairpin glycosidases"/>
    <property type="match status" value="1"/>
</dbReference>
<dbReference type="PATRIC" id="fig|1206767.3.peg.598"/>
<name>K6GUT6_9BACT</name>
<protein>
    <recommendedName>
        <fullName evidence="3">N-acyl-D-glucosamine 2-epimerase</fullName>
    </recommendedName>
</protein>
<gene>
    <name evidence="1" type="ORF">B193_0631</name>
</gene>
<evidence type="ECO:0000313" key="2">
    <source>
        <dbReference type="Proteomes" id="UP000006272"/>
    </source>
</evidence>
<sequence>MKGFYQSITVYGQVIAVDPPTKTFVIKCRSGDELAIQVCPTAFFDVLRNLDNLSTDRVPEPDGPRPEGELEQKIQKYVREKDHLVVMGVQVENEGNTLIEAKEIWLMHAQPGRYAFEETHWWINQIALMTDQWLDDLFDSRRSYQADDFGKFYRTNLNINGMPTNDTIQECATLSRLIYGLSAAYLLTGSERYLLAAKSGVAYQREAFRTLTHDGEKCLWAYGRQQCVDGSKLVVPSQFADDRDTIPLYEQIYAIDGLSLYYRITQDWEVLEDIRRTINAFLTFYHDGPGNQDKGYPGLGGFFSHLDYITMRPDVPALKGNRSRKNWNSVGDHIPAYLVNLLLALDPLPKIHEGHKFSDMREKCRKILDETSSLIVEKFPEDGCNYVNERFLVDFTPDHAWGWQQNRAIVGHNLKIAWNLTRVAFYYDRQARLEVGERQKKAAAQAKRCKDLARAIGSKMAEYGLDMIRGGCFDAVERKPTQGFPIQFSWGSTKEFWQQEQGILAYLILHGADPANHTWLELARECQMFWTRFFLDRDRQGIFFRTTESGSPVIAGSYSQKSGHATGYHEFELNYLAHLYSRAFLTFDGYGSNEFCLYFKIAENCVQESVNVMPDFFPPDLLRIKTVRVNGVEREDLRPNSPDDFQIPLHDLKSGIETEVSVTFERQ</sequence>
<accession>K6GUT6</accession>
<dbReference type="Proteomes" id="UP000006272">
    <property type="component" value="Unassembled WGS sequence"/>
</dbReference>
<reference evidence="1 2" key="1">
    <citation type="submission" date="2012-07" db="EMBL/GenBank/DDBJ databases">
        <title>Draft genome sequence of Desulfovibrio magneticus str. Maddingley MBC34 obtained from a metagenomic sequence of a methanogenic enrichment isolated from coal-seam formation water in Victoria, Australia.</title>
        <authorList>
            <person name="Greenfield P."/>
            <person name="Hendry P."/>
            <person name="Li D."/>
            <person name="Rosewarne C.P."/>
            <person name="Tran-Dinh N."/>
            <person name="Elbourne L.D.H."/>
            <person name="Paulsen I.T."/>
            <person name="Midgley D.J."/>
        </authorList>
    </citation>
    <scope>NUCLEOTIDE SEQUENCE [LARGE SCALE GENOMIC DNA]</scope>
    <source>
        <strain evidence="2">Maddingley MBC34</strain>
    </source>
</reference>
<dbReference type="InterPro" id="IPR012341">
    <property type="entry name" value="6hp_glycosidase-like_sf"/>
</dbReference>
<evidence type="ECO:0000313" key="1">
    <source>
        <dbReference type="EMBL" id="EKO40630.1"/>
    </source>
</evidence>
<organism evidence="1 2">
    <name type="scientific">Solidesulfovibrio magneticus str. Maddingley MBC34</name>
    <dbReference type="NCBI Taxonomy" id="1206767"/>
    <lineage>
        <taxon>Bacteria</taxon>
        <taxon>Pseudomonadati</taxon>
        <taxon>Thermodesulfobacteriota</taxon>
        <taxon>Desulfovibrionia</taxon>
        <taxon>Desulfovibrionales</taxon>
        <taxon>Desulfovibrionaceae</taxon>
        <taxon>Solidesulfovibrio</taxon>
    </lineage>
</organism>
<dbReference type="GO" id="GO:0005975">
    <property type="term" value="P:carbohydrate metabolic process"/>
    <property type="evidence" value="ECO:0007669"/>
    <property type="project" value="InterPro"/>
</dbReference>
<dbReference type="AlphaFoldDB" id="K6GUT6"/>
<dbReference type="Gene3D" id="1.50.10.10">
    <property type="match status" value="1"/>
</dbReference>
<comment type="caution">
    <text evidence="1">The sequence shown here is derived from an EMBL/GenBank/DDBJ whole genome shotgun (WGS) entry which is preliminary data.</text>
</comment>
<proteinExistence type="predicted"/>
<dbReference type="EMBL" id="ALAO01000058">
    <property type="protein sequence ID" value="EKO40630.1"/>
    <property type="molecule type" value="Genomic_DNA"/>
</dbReference>
<dbReference type="InterPro" id="IPR008928">
    <property type="entry name" value="6-hairpin_glycosidase_sf"/>
</dbReference>